<dbReference type="GO" id="GO:0005643">
    <property type="term" value="C:nuclear pore"/>
    <property type="evidence" value="ECO:0007669"/>
    <property type="project" value="InterPro"/>
</dbReference>
<proteinExistence type="predicted"/>
<dbReference type="Gene3D" id="1.25.40.510">
    <property type="entry name" value="GLE1-like"/>
    <property type="match status" value="2"/>
</dbReference>
<evidence type="ECO:0000313" key="2">
    <source>
        <dbReference type="EMBL" id="EIJ89505.1"/>
    </source>
</evidence>
<dbReference type="VEuPathDB" id="MicrosporidiaDB:NEQG_00275"/>
<dbReference type="InterPro" id="IPR012476">
    <property type="entry name" value="GLE1"/>
</dbReference>
<evidence type="ECO:0000313" key="3">
    <source>
        <dbReference type="Proteomes" id="UP000002872"/>
    </source>
</evidence>
<accession>I3EJV8</accession>
<reference evidence="2" key="1">
    <citation type="submission" date="2011-01" db="EMBL/GenBank/DDBJ databases">
        <title>The Genome Sequence of Nematocida parisii strain ERTm3.</title>
        <authorList>
            <consortium name="The Broad Institute Genome Sequencing Platform"/>
            <consortium name="The Broad Institute Genome Sequencing Center for Infectious Disease"/>
            <person name="Cuomo C."/>
            <person name="Troemel E."/>
            <person name="Young S.K."/>
            <person name="Zeng Q."/>
            <person name="Gargeya S."/>
            <person name="Fitzgerald M."/>
            <person name="Haas B."/>
            <person name="Abouelleil A."/>
            <person name="Alvarado L."/>
            <person name="Arachchi H.M."/>
            <person name="Berlin A."/>
            <person name="Chapman S.B."/>
            <person name="Gearin G."/>
            <person name="Goldberg J."/>
            <person name="Griggs A."/>
            <person name="Gujja S."/>
            <person name="Hansen M."/>
            <person name="Heiman D."/>
            <person name="Howarth C."/>
            <person name="Larimer J."/>
            <person name="Lui A."/>
            <person name="MacDonald P.J.P."/>
            <person name="McCowen C."/>
            <person name="Montmayeur A."/>
            <person name="Murphy C."/>
            <person name="Neiman D."/>
            <person name="Pearson M."/>
            <person name="Priest M."/>
            <person name="Roberts A."/>
            <person name="Saif S."/>
            <person name="Shea T."/>
            <person name="Sisk P."/>
            <person name="Stolte C."/>
            <person name="Sykes S."/>
            <person name="Wortman J."/>
            <person name="Nusbaum C."/>
            <person name="Birren B."/>
        </authorList>
    </citation>
    <scope>NUCLEOTIDE SEQUENCE</scope>
    <source>
        <strain evidence="2">ERTm3</strain>
    </source>
</reference>
<dbReference type="OrthoDB" id="420884at2759"/>
<name>I3EJV8_NEMP3</name>
<keyword evidence="3" id="KW-1185">Reference proteome</keyword>
<organism evidence="2 3">
    <name type="scientific">Nematocida parisii (strain ERTm3)</name>
    <name type="common">Nematode killer fungus</name>
    <dbReference type="NCBI Taxonomy" id="935791"/>
    <lineage>
        <taxon>Eukaryota</taxon>
        <taxon>Fungi</taxon>
        <taxon>Fungi incertae sedis</taxon>
        <taxon>Microsporidia</taxon>
        <taxon>Nematocida</taxon>
    </lineage>
</organism>
<dbReference type="AlphaFoldDB" id="I3EJV8"/>
<protein>
    <submittedName>
        <fullName evidence="2">Uncharacterized protein</fullName>
    </submittedName>
</protein>
<sequence length="271" mass="31618">MNALERITQIINKIQKEREELEVEISEYLVTDEAHRVKAQREKDLKQYLVISEYIEKEITAPKPEKSEKLAPQDKAQAVQLLNKRLSQVNNTQEKTKIISDLVIEYIQQNIPNSKLDAFTVILLKRMIEQIKAQVSTNKESAVGYAYLLIWLSQRIPNLISKYKYTMFTSALPLDCLLGMYRVYFTVLKESNNPGDAWMFISSLLNYTEEISSTFNPCVISVFLDVLLLFMKNIYAKSWFKIEEYIKNIYLPLVDSKKYATEILQIKSYLT</sequence>
<dbReference type="Proteomes" id="UP000002872">
    <property type="component" value="Unassembled WGS sequence"/>
</dbReference>
<feature type="coiled-coil region" evidence="1">
    <location>
        <begin position="4"/>
        <end position="31"/>
    </location>
</feature>
<dbReference type="EMBL" id="GL870876">
    <property type="protein sequence ID" value="EIJ89505.1"/>
    <property type="molecule type" value="Genomic_DNA"/>
</dbReference>
<dbReference type="Pfam" id="PF07817">
    <property type="entry name" value="GLE1"/>
    <property type="match status" value="1"/>
</dbReference>
<keyword evidence="1" id="KW-0175">Coiled coil</keyword>
<dbReference type="OMA" id="YTMFTSA"/>
<dbReference type="InParanoid" id="I3EJV8"/>
<dbReference type="InterPro" id="IPR038506">
    <property type="entry name" value="GLE1-like_sf"/>
</dbReference>
<dbReference type="HOGENOM" id="CLU_1027094_0_0_1"/>
<gene>
    <name evidence="2" type="ORF">NEQG_00275</name>
</gene>
<evidence type="ECO:0000256" key="1">
    <source>
        <dbReference type="SAM" id="Coils"/>
    </source>
</evidence>
<dbReference type="GO" id="GO:0016973">
    <property type="term" value="P:poly(A)+ mRNA export from nucleus"/>
    <property type="evidence" value="ECO:0007669"/>
    <property type="project" value="InterPro"/>
</dbReference>